<accession>A0A1M4XYE7</accession>
<feature type="transmembrane region" description="Helical" evidence="8">
    <location>
        <begin position="264"/>
        <end position="289"/>
    </location>
</feature>
<keyword evidence="3" id="KW-0813">Transport</keyword>
<evidence type="ECO:0000256" key="7">
    <source>
        <dbReference type="ARBA" id="ARBA00023136"/>
    </source>
</evidence>
<keyword evidence="10" id="KW-1185">Reference proteome</keyword>
<dbReference type="PANTHER" id="PTHR21716">
    <property type="entry name" value="TRANSMEMBRANE PROTEIN"/>
    <property type="match status" value="1"/>
</dbReference>
<evidence type="ECO:0000256" key="5">
    <source>
        <dbReference type="ARBA" id="ARBA00022692"/>
    </source>
</evidence>
<dbReference type="STRING" id="1122155.SAMN02745158_02147"/>
<sequence length="425" mass="46910">MDRGDDVKKIMNSSYLKWGVTAFAVIAGSICFFYLIFHASTLGAAMGKFLRLLMPILFGFGIAYLLTPVLNFTEQRILSPLADKIKIRESSKRNRIVRGIGIILTCCFVVAVVYLIFAMLISQIVPSIRNIASNADAYIENLVEWVQSLIKENPSFSGYANELFQECSSELENWFNDTALDKIGALIKMLSFGIFNTMNVLWKFIVGFVISIYVLASKERFAGQAKKITYAVFERDTASAVIRNFRFTHKTFIGFMSGKILDSFIIGVLCFAGTSIIGTPYAALVSVVIGVTNVIPFFGPFIGAIPCGILVFVVDPMHPLNCLYFVLFIFVLQQFDGNILGPKILGDSTGLSGFWVIFAITLFGGLLGVPGMIIGVPVFAVIYAAVRTLVNSALGNKKMAQETEKYVQLDYVGSDGVYHQNMGRR</sequence>
<feature type="transmembrane region" description="Helical" evidence="8">
    <location>
        <begin position="353"/>
        <end position="386"/>
    </location>
</feature>
<keyword evidence="5 8" id="KW-0812">Transmembrane</keyword>
<keyword evidence="7 8" id="KW-0472">Membrane</keyword>
<dbReference type="Pfam" id="PF01594">
    <property type="entry name" value="AI-2E_transport"/>
    <property type="match status" value="1"/>
</dbReference>
<evidence type="ECO:0000313" key="10">
    <source>
        <dbReference type="Proteomes" id="UP000184245"/>
    </source>
</evidence>
<dbReference type="AlphaFoldDB" id="A0A1M4XYE7"/>
<evidence type="ECO:0000256" key="6">
    <source>
        <dbReference type="ARBA" id="ARBA00022989"/>
    </source>
</evidence>
<organism evidence="9 10">
    <name type="scientific">Lactonifactor longoviformis DSM 17459</name>
    <dbReference type="NCBI Taxonomy" id="1122155"/>
    <lineage>
        <taxon>Bacteria</taxon>
        <taxon>Bacillati</taxon>
        <taxon>Bacillota</taxon>
        <taxon>Clostridia</taxon>
        <taxon>Eubacteriales</taxon>
        <taxon>Clostridiaceae</taxon>
        <taxon>Lactonifactor</taxon>
    </lineage>
</organism>
<evidence type="ECO:0000256" key="1">
    <source>
        <dbReference type="ARBA" id="ARBA00004651"/>
    </source>
</evidence>
<protein>
    <submittedName>
        <fullName evidence="9">Predicted PurR-regulated permease PerM</fullName>
    </submittedName>
</protein>
<reference evidence="9 10" key="1">
    <citation type="submission" date="2016-11" db="EMBL/GenBank/DDBJ databases">
        <authorList>
            <person name="Jaros S."/>
            <person name="Januszkiewicz K."/>
            <person name="Wedrychowicz H."/>
        </authorList>
    </citation>
    <scope>NUCLEOTIDE SEQUENCE [LARGE SCALE GENOMIC DNA]</scope>
    <source>
        <strain evidence="9 10">DSM 17459</strain>
    </source>
</reference>
<proteinExistence type="inferred from homology"/>
<evidence type="ECO:0000256" key="8">
    <source>
        <dbReference type="SAM" id="Phobius"/>
    </source>
</evidence>
<comment type="subcellular location">
    <subcellularLocation>
        <location evidence="1">Cell membrane</location>
        <topology evidence="1">Multi-pass membrane protein</topology>
    </subcellularLocation>
</comment>
<dbReference type="GO" id="GO:0005886">
    <property type="term" value="C:plasma membrane"/>
    <property type="evidence" value="ECO:0007669"/>
    <property type="project" value="UniProtKB-SubCell"/>
</dbReference>
<dbReference type="OrthoDB" id="9793390at2"/>
<dbReference type="PANTHER" id="PTHR21716:SF53">
    <property type="entry name" value="PERMEASE PERM-RELATED"/>
    <property type="match status" value="1"/>
</dbReference>
<feature type="transmembrane region" description="Helical" evidence="8">
    <location>
        <begin position="295"/>
        <end position="314"/>
    </location>
</feature>
<dbReference type="EMBL" id="FQVI01000010">
    <property type="protein sequence ID" value="SHE98465.1"/>
    <property type="molecule type" value="Genomic_DNA"/>
</dbReference>
<dbReference type="InterPro" id="IPR002549">
    <property type="entry name" value="AI-2E-like"/>
</dbReference>
<feature type="transmembrane region" description="Helical" evidence="8">
    <location>
        <begin position="15"/>
        <end position="37"/>
    </location>
</feature>
<feature type="transmembrane region" description="Helical" evidence="8">
    <location>
        <begin position="49"/>
        <end position="70"/>
    </location>
</feature>
<dbReference type="RefSeq" id="WP_084067845.1">
    <property type="nucleotide sequence ID" value="NZ_FQVI01000010.1"/>
</dbReference>
<evidence type="ECO:0000313" key="9">
    <source>
        <dbReference type="EMBL" id="SHE98465.1"/>
    </source>
</evidence>
<keyword evidence="4" id="KW-1003">Cell membrane</keyword>
<evidence type="ECO:0000256" key="2">
    <source>
        <dbReference type="ARBA" id="ARBA00009773"/>
    </source>
</evidence>
<evidence type="ECO:0000256" key="3">
    <source>
        <dbReference type="ARBA" id="ARBA00022448"/>
    </source>
</evidence>
<feature type="transmembrane region" description="Helical" evidence="8">
    <location>
        <begin position="96"/>
        <end position="121"/>
    </location>
</feature>
<keyword evidence="6 8" id="KW-1133">Transmembrane helix</keyword>
<evidence type="ECO:0000256" key="4">
    <source>
        <dbReference type="ARBA" id="ARBA00022475"/>
    </source>
</evidence>
<dbReference type="Proteomes" id="UP000184245">
    <property type="component" value="Unassembled WGS sequence"/>
</dbReference>
<name>A0A1M4XYE7_9CLOT</name>
<comment type="similarity">
    <text evidence="2">Belongs to the autoinducer-2 exporter (AI-2E) (TC 2.A.86) family.</text>
</comment>
<dbReference type="GO" id="GO:0055085">
    <property type="term" value="P:transmembrane transport"/>
    <property type="evidence" value="ECO:0007669"/>
    <property type="project" value="TreeGrafter"/>
</dbReference>
<feature type="transmembrane region" description="Helical" evidence="8">
    <location>
        <begin position="200"/>
        <end position="216"/>
    </location>
</feature>
<feature type="transmembrane region" description="Helical" evidence="8">
    <location>
        <begin position="321"/>
        <end position="341"/>
    </location>
</feature>
<gene>
    <name evidence="9" type="ORF">SAMN02745158_02147</name>
</gene>